<evidence type="ECO:0000313" key="1">
    <source>
        <dbReference type="EMBL" id="STV48192.1"/>
    </source>
</evidence>
<proteinExistence type="predicted"/>
<keyword evidence="2" id="KW-1185">Reference proteome</keyword>
<evidence type="ECO:0000313" key="2">
    <source>
        <dbReference type="Proteomes" id="UP000255382"/>
    </source>
</evidence>
<name>A0A378BN65_KLEPO</name>
<gene>
    <name evidence="1" type="ORF">NCTC5050_05375</name>
</gene>
<organism evidence="1 2">
    <name type="scientific">Klebsiella pneumoniae subsp. ozaenae</name>
    <dbReference type="NCBI Taxonomy" id="574"/>
    <lineage>
        <taxon>Bacteria</taxon>
        <taxon>Pseudomonadati</taxon>
        <taxon>Pseudomonadota</taxon>
        <taxon>Gammaproteobacteria</taxon>
        <taxon>Enterobacterales</taxon>
        <taxon>Enterobacteriaceae</taxon>
        <taxon>Klebsiella/Raoultella group</taxon>
        <taxon>Klebsiella</taxon>
        <taxon>Klebsiella pneumoniae complex</taxon>
    </lineage>
</organism>
<reference evidence="1 2" key="1">
    <citation type="submission" date="2018-06" db="EMBL/GenBank/DDBJ databases">
        <authorList>
            <consortium name="Pathogen Informatics"/>
            <person name="Doyle S."/>
        </authorList>
    </citation>
    <scope>NUCLEOTIDE SEQUENCE [LARGE SCALE GENOMIC DNA]</scope>
    <source>
        <strain evidence="1 2">NCTC5050</strain>
    </source>
</reference>
<accession>A0A378BN65</accession>
<dbReference type="Proteomes" id="UP000255382">
    <property type="component" value="Unassembled WGS sequence"/>
</dbReference>
<protein>
    <submittedName>
        <fullName evidence="1">Uncharacterized protein</fullName>
    </submittedName>
</protein>
<dbReference type="AlphaFoldDB" id="A0A378BN65"/>
<dbReference type="EMBL" id="UGLZ01000005">
    <property type="protein sequence ID" value="STV48192.1"/>
    <property type="molecule type" value="Genomic_DNA"/>
</dbReference>
<sequence length="43" mass="4787">MLFTLKKIVGGLLLPLPALLLLDRYRDRAVMVQPLFSVPGSYA</sequence>